<keyword evidence="2" id="KW-1185">Reference proteome</keyword>
<evidence type="ECO:0000313" key="2">
    <source>
        <dbReference type="Proteomes" id="UP000250235"/>
    </source>
</evidence>
<organism evidence="1 2">
    <name type="scientific">Dorcoceras hygrometricum</name>
    <dbReference type="NCBI Taxonomy" id="472368"/>
    <lineage>
        <taxon>Eukaryota</taxon>
        <taxon>Viridiplantae</taxon>
        <taxon>Streptophyta</taxon>
        <taxon>Embryophyta</taxon>
        <taxon>Tracheophyta</taxon>
        <taxon>Spermatophyta</taxon>
        <taxon>Magnoliopsida</taxon>
        <taxon>eudicotyledons</taxon>
        <taxon>Gunneridae</taxon>
        <taxon>Pentapetalae</taxon>
        <taxon>asterids</taxon>
        <taxon>lamiids</taxon>
        <taxon>Lamiales</taxon>
        <taxon>Gesneriaceae</taxon>
        <taxon>Didymocarpoideae</taxon>
        <taxon>Trichosporeae</taxon>
        <taxon>Loxocarpinae</taxon>
        <taxon>Dorcoceras</taxon>
    </lineage>
</organism>
<sequence length="528" mass="58933">MASSLISNTNQVHFSSALAMDNAGMVAMFEALVASGLNGFLGCLSDIYEATLIEFYPIASVRDGQVISTVQGKSVEISEEDFARTFSLPVDSLTDINEVPKDLVFDAITEFSFTGEQLTTSCKKRELKIEFRILSNILDKSVTVKAGSFDAATHERFLMMIAINGGVKIIWSRLLFNNLKDMVTPGSRQARGYAVQISKTIHRYIAINDKIAVEDLEDVRDVSRGKKTPVKMAVSKKRPATAVAELVVKKKRTLKGKADPSKENLELDLLMRLRRKRQMLKNKEKNQLLMLVNKPTVATFVEKDKDTSGDDVDSIIQQILEDTAQLETDMGDTDETVVGGPTIQTSDDFISDDFQLVTSEYDRRIGVENDPDEERRTDDESMTLEEILSTIPAGYSLPSTTREVTKIQLGKSIQFRVVNEGDWYKASLPKISSAEKGKAPFHEKDQIKGNLTKEIFADIDLLVKLRERVIDEVLPQLSYVDTLPTVSELFKLLKKRWADVCLEAAEFFVSGTLLPVGSLNFFRALTVV</sequence>
<evidence type="ECO:0000313" key="1">
    <source>
        <dbReference type="EMBL" id="KZV17005.1"/>
    </source>
</evidence>
<protein>
    <recommendedName>
        <fullName evidence="3">Dystroglycan-like</fullName>
    </recommendedName>
</protein>
<name>A0A2Z7ADH2_9LAMI</name>
<dbReference type="Proteomes" id="UP000250235">
    <property type="component" value="Unassembled WGS sequence"/>
</dbReference>
<dbReference type="OrthoDB" id="1839301at2759"/>
<dbReference type="EMBL" id="KV018472">
    <property type="protein sequence ID" value="KZV17005.1"/>
    <property type="molecule type" value="Genomic_DNA"/>
</dbReference>
<evidence type="ECO:0008006" key="3">
    <source>
        <dbReference type="Google" id="ProtNLM"/>
    </source>
</evidence>
<reference evidence="1 2" key="1">
    <citation type="journal article" date="2015" name="Proc. Natl. Acad. Sci. U.S.A.">
        <title>The resurrection genome of Boea hygrometrica: A blueprint for survival of dehydration.</title>
        <authorList>
            <person name="Xiao L."/>
            <person name="Yang G."/>
            <person name="Zhang L."/>
            <person name="Yang X."/>
            <person name="Zhao S."/>
            <person name="Ji Z."/>
            <person name="Zhou Q."/>
            <person name="Hu M."/>
            <person name="Wang Y."/>
            <person name="Chen M."/>
            <person name="Xu Y."/>
            <person name="Jin H."/>
            <person name="Xiao X."/>
            <person name="Hu G."/>
            <person name="Bao F."/>
            <person name="Hu Y."/>
            <person name="Wan P."/>
            <person name="Li L."/>
            <person name="Deng X."/>
            <person name="Kuang T."/>
            <person name="Xiang C."/>
            <person name="Zhu J.K."/>
            <person name="Oliver M.J."/>
            <person name="He Y."/>
        </authorList>
    </citation>
    <scope>NUCLEOTIDE SEQUENCE [LARGE SCALE GENOMIC DNA]</scope>
    <source>
        <strain evidence="2">cv. XS01</strain>
    </source>
</reference>
<gene>
    <name evidence="1" type="ORF">F511_26889</name>
</gene>
<dbReference type="AlphaFoldDB" id="A0A2Z7ADH2"/>
<accession>A0A2Z7ADH2</accession>
<proteinExistence type="predicted"/>